<protein>
    <submittedName>
        <fullName evidence="2">Uncharacterized protein</fullName>
    </submittedName>
</protein>
<dbReference type="AlphaFoldDB" id="A0A9X7CSX1"/>
<keyword evidence="1" id="KW-0472">Membrane</keyword>
<name>A0A9X7CSX1_BACCE</name>
<keyword evidence="1" id="KW-0812">Transmembrane</keyword>
<gene>
    <name evidence="2" type="ORF">COC69_01155</name>
</gene>
<evidence type="ECO:0000313" key="3">
    <source>
        <dbReference type="Proteomes" id="UP000224203"/>
    </source>
</evidence>
<comment type="caution">
    <text evidence="2">The sequence shown here is derived from an EMBL/GenBank/DDBJ whole genome shotgun (WGS) entry which is preliminary data.</text>
</comment>
<dbReference type="Proteomes" id="UP000224203">
    <property type="component" value="Unassembled WGS sequence"/>
</dbReference>
<reference evidence="2 3" key="1">
    <citation type="submission" date="2017-09" db="EMBL/GenBank/DDBJ databases">
        <title>Large-scale bioinformatics analysis of Bacillus genomes uncovers conserved roles of natural products in bacterial physiology.</title>
        <authorList>
            <consortium name="Agbiome Team Llc"/>
            <person name="Bleich R.M."/>
            <person name="Grubbs K.J."/>
            <person name="Santa Maria K.C."/>
            <person name="Allen S.E."/>
            <person name="Farag S."/>
            <person name="Shank E.A."/>
            <person name="Bowers A."/>
        </authorList>
    </citation>
    <scope>NUCLEOTIDE SEQUENCE [LARGE SCALE GENOMIC DNA]</scope>
    <source>
        <strain evidence="2 3">AFS041711</strain>
    </source>
</reference>
<evidence type="ECO:0000313" key="2">
    <source>
        <dbReference type="EMBL" id="PGS83952.1"/>
    </source>
</evidence>
<feature type="transmembrane region" description="Helical" evidence="1">
    <location>
        <begin position="20"/>
        <end position="38"/>
    </location>
</feature>
<keyword evidence="1" id="KW-1133">Transmembrane helix</keyword>
<evidence type="ECO:0000256" key="1">
    <source>
        <dbReference type="SAM" id="Phobius"/>
    </source>
</evidence>
<proteinExistence type="predicted"/>
<sequence length="66" mass="7523">MSQFLDGLYSTFVEPDDSLIATALIAVVLTVVIKFYGVKRWTKVDFELSAEQLKLRRKKSMKQVVA</sequence>
<dbReference type="EMBL" id="NULI01000006">
    <property type="protein sequence ID" value="PGS83952.1"/>
    <property type="molecule type" value="Genomic_DNA"/>
</dbReference>
<organism evidence="2 3">
    <name type="scientific">Bacillus cereus</name>
    <dbReference type="NCBI Taxonomy" id="1396"/>
    <lineage>
        <taxon>Bacteria</taxon>
        <taxon>Bacillati</taxon>
        <taxon>Bacillota</taxon>
        <taxon>Bacilli</taxon>
        <taxon>Bacillales</taxon>
        <taxon>Bacillaceae</taxon>
        <taxon>Bacillus</taxon>
        <taxon>Bacillus cereus group</taxon>
    </lineage>
</organism>
<accession>A0A9X7CSX1</accession>